<dbReference type="HOGENOM" id="CLU_752438_0_0_1"/>
<dbReference type="GO" id="GO:0008301">
    <property type="term" value="F:DNA binding, bending"/>
    <property type="evidence" value="ECO:0007669"/>
    <property type="project" value="InterPro"/>
</dbReference>
<evidence type="ECO:0000313" key="8">
    <source>
        <dbReference type="EMBL" id="CEJ95236.1"/>
    </source>
</evidence>
<dbReference type="GO" id="GO:0005634">
    <property type="term" value="C:nucleus"/>
    <property type="evidence" value="ECO:0007669"/>
    <property type="project" value="UniProtKB-SubCell"/>
</dbReference>
<comment type="similarity">
    <text evidence="5">Belongs to the MATALPHA1 family.</text>
</comment>
<evidence type="ECO:0000256" key="2">
    <source>
        <dbReference type="ARBA" id="ARBA00023125"/>
    </source>
</evidence>
<reference evidence="8 9" key="1">
    <citation type="journal article" date="2015" name="Genome Announc.">
        <title>Draft Genome Sequence and Gene Annotation of the Entomopathogenic Fungus Verticillium hemipterigenum.</title>
        <authorList>
            <person name="Horn F."/>
            <person name="Habel A."/>
            <person name="Scharf D.H."/>
            <person name="Dworschak J."/>
            <person name="Brakhage A.A."/>
            <person name="Guthke R."/>
            <person name="Hertweck C."/>
            <person name="Linde J."/>
        </authorList>
    </citation>
    <scope>NUCLEOTIDE SEQUENCE [LARGE SCALE GENOMIC DNA]</scope>
</reference>
<name>A0A0A1TE06_9HYPO</name>
<protein>
    <recommendedName>
        <fullName evidence="7">Alpha box domain-containing protein</fullName>
    </recommendedName>
</protein>
<dbReference type="Pfam" id="PF04769">
    <property type="entry name" value="MATalpha_HMGbox"/>
    <property type="match status" value="1"/>
</dbReference>
<feature type="domain" description="Alpha box" evidence="7">
    <location>
        <begin position="7"/>
        <end position="62"/>
    </location>
</feature>
<gene>
    <name evidence="8" type="ORF">VHEMI10727</name>
</gene>
<keyword evidence="3 5" id="KW-0804">Transcription</keyword>
<evidence type="ECO:0000256" key="4">
    <source>
        <dbReference type="ARBA" id="ARBA00023242"/>
    </source>
</evidence>
<dbReference type="InterPro" id="IPR006856">
    <property type="entry name" value="MATalpha_HMGbox"/>
</dbReference>
<comment type="subcellular location">
    <subcellularLocation>
        <location evidence="5">Nucleus</location>
    </subcellularLocation>
</comment>
<keyword evidence="4 5" id="KW-0539">Nucleus</keyword>
<dbReference type="GO" id="GO:0045895">
    <property type="term" value="P:positive regulation of mating-type specific transcription, DNA-templated"/>
    <property type="evidence" value="ECO:0007669"/>
    <property type="project" value="InterPro"/>
</dbReference>
<dbReference type="EMBL" id="CDHN01000010">
    <property type="protein sequence ID" value="CEJ95236.1"/>
    <property type="molecule type" value="Genomic_DNA"/>
</dbReference>
<dbReference type="PROSITE" id="PS51325">
    <property type="entry name" value="ALPHA_BOX"/>
    <property type="match status" value="1"/>
</dbReference>
<dbReference type="OrthoDB" id="4933395at2759"/>
<dbReference type="AlphaFoldDB" id="A0A0A1TE06"/>
<proteinExistence type="inferred from homology"/>
<evidence type="ECO:0000256" key="3">
    <source>
        <dbReference type="ARBA" id="ARBA00023163"/>
    </source>
</evidence>
<evidence type="ECO:0000256" key="5">
    <source>
        <dbReference type="RuleBase" id="RU003516"/>
    </source>
</evidence>
<evidence type="ECO:0000313" key="9">
    <source>
        <dbReference type="Proteomes" id="UP000039046"/>
    </source>
</evidence>
<keyword evidence="9" id="KW-1185">Reference proteome</keyword>
<keyword evidence="1 5" id="KW-0805">Transcription regulation</keyword>
<feature type="compositionally biased region" description="Basic and acidic residues" evidence="6">
    <location>
        <begin position="188"/>
        <end position="199"/>
    </location>
</feature>
<organism evidence="8 9">
    <name type="scientific">[Torrubiella] hemipterigena</name>
    <dbReference type="NCBI Taxonomy" id="1531966"/>
    <lineage>
        <taxon>Eukaryota</taxon>
        <taxon>Fungi</taxon>
        <taxon>Dikarya</taxon>
        <taxon>Ascomycota</taxon>
        <taxon>Pezizomycotina</taxon>
        <taxon>Sordariomycetes</taxon>
        <taxon>Hypocreomycetidae</taxon>
        <taxon>Hypocreales</taxon>
        <taxon>Clavicipitaceae</taxon>
        <taxon>Clavicipitaceae incertae sedis</taxon>
        <taxon>'Torrubiella' clade</taxon>
    </lineage>
</organism>
<evidence type="ECO:0000256" key="1">
    <source>
        <dbReference type="ARBA" id="ARBA00023015"/>
    </source>
</evidence>
<evidence type="ECO:0000256" key="6">
    <source>
        <dbReference type="SAM" id="MobiDB-lite"/>
    </source>
</evidence>
<evidence type="ECO:0000259" key="7">
    <source>
        <dbReference type="PROSITE" id="PS51325"/>
    </source>
</evidence>
<dbReference type="STRING" id="1531966.A0A0A1TE06"/>
<feature type="region of interest" description="Disordered" evidence="6">
    <location>
        <begin position="184"/>
        <end position="203"/>
    </location>
</feature>
<dbReference type="Proteomes" id="UP000039046">
    <property type="component" value="Unassembled WGS sequence"/>
</dbReference>
<keyword evidence="2 5" id="KW-0238">DNA-binding</keyword>
<sequence length="299" mass="33483">MVASKTKSRRPLNAFMAFRSYYVKMFPDLPQKNASPCLTMLWHNEPSRNKWVLIAKVYSILRDEFGKPKVPLADFLKYACPVMHVVEPAAYFKVVGRALVKDTDGNFKVVQVAPEPSLKKIRQHCRSSPSTEVDLVLEMVQNGYCPEEGLCLVEKMTKNRHSIMTSSVSSKTVLPSDSWSTATSISMADKDSPDTKHPLTPEVMDSTTTEMPLVISPLIYGNGEDAETSYNFANKLTMSSQNGEPLLEINGLSAQQCIDIDKPWQVDQLLAYTDSEIDGGFQFSEATLFDAHQDFNFSF</sequence>
<accession>A0A0A1TE06</accession>